<dbReference type="InterPro" id="IPR010987">
    <property type="entry name" value="Glutathione-S-Trfase_C-like"/>
</dbReference>
<dbReference type="InterPro" id="IPR004045">
    <property type="entry name" value="Glutathione_S-Trfase_N"/>
</dbReference>
<dbReference type="SUPFAM" id="SSF52833">
    <property type="entry name" value="Thioredoxin-like"/>
    <property type="match status" value="1"/>
</dbReference>
<dbReference type="Proteomes" id="UP001562065">
    <property type="component" value="Unassembled WGS sequence"/>
</dbReference>
<evidence type="ECO:0000259" key="2">
    <source>
        <dbReference type="PROSITE" id="PS50404"/>
    </source>
</evidence>
<keyword evidence="5" id="KW-1185">Reference proteome</keyword>
<dbReference type="InterPro" id="IPR034342">
    <property type="entry name" value="SspA_C"/>
</dbReference>
<dbReference type="PANTHER" id="PTHR43968">
    <property type="match status" value="1"/>
</dbReference>
<evidence type="ECO:0000313" key="5">
    <source>
        <dbReference type="Proteomes" id="UP001562065"/>
    </source>
</evidence>
<dbReference type="InterPro" id="IPR004046">
    <property type="entry name" value="GST_C"/>
</dbReference>
<evidence type="ECO:0000259" key="3">
    <source>
        <dbReference type="PROSITE" id="PS50405"/>
    </source>
</evidence>
<comment type="similarity">
    <text evidence="1">Belongs to the GST superfamily. HSP26 family.</text>
</comment>
<reference evidence="4 5" key="1">
    <citation type="submission" date="2024-07" db="EMBL/GenBank/DDBJ databases">
        <authorList>
            <person name="Ren Q."/>
        </authorList>
    </citation>
    <scope>NUCLEOTIDE SEQUENCE [LARGE SCALE GENOMIC DNA]</scope>
    <source>
        <strain evidence="4 5">REN37</strain>
    </source>
</reference>
<protein>
    <submittedName>
        <fullName evidence="4">Glutathione S-transferase N-terminal domain-containing protein</fullName>
    </submittedName>
</protein>
<proteinExistence type="inferred from homology"/>
<dbReference type="RefSeq" id="WP_369455865.1">
    <property type="nucleotide sequence ID" value="NZ_JBGCUO010000001.1"/>
</dbReference>
<dbReference type="InterPro" id="IPR034341">
    <property type="entry name" value="SspA_N"/>
</dbReference>
<dbReference type="InterPro" id="IPR036249">
    <property type="entry name" value="Thioredoxin-like_sf"/>
</dbReference>
<dbReference type="CDD" id="cd03186">
    <property type="entry name" value="GST_C_SspA"/>
    <property type="match status" value="1"/>
</dbReference>
<dbReference type="CDD" id="cd03059">
    <property type="entry name" value="GST_N_SspA"/>
    <property type="match status" value="1"/>
</dbReference>
<comment type="caution">
    <text evidence="4">The sequence shown here is derived from an EMBL/GenBank/DDBJ whole genome shotgun (WGS) entry which is preliminary data.</text>
</comment>
<dbReference type="PROSITE" id="PS50405">
    <property type="entry name" value="GST_CTER"/>
    <property type="match status" value="1"/>
</dbReference>
<accession>A0ABV4AJ10</accession>
<dbReference type="Pfam" id="PF00043">
    <property type="entry name" value="GST_C"/>
    <property type="match status" value="1"/>
</dbReference>
<dbReference type="Gene3D" id="3.40.30.10">
    <property type="entry name" value="Glutaredoxin"/>
    <property type="match status" value="1"/>
</dbReference>
<dbReference type="SUPFAM" id="SSF47616">
    <property type="entry name" value="GST C-terminal domain-like"/>
    <property type="match status" value="1"/>
</dbReference>
<feature type="domain" description="GST C-terminal" evidence="3">
    <location>
        <begin position="91"/>
        <end position="208"/>
    </location>
</feature>
<dbReference type="PROSITE" id="PS50404">
    <property type="entry name" value="GST_NTER"/>
    <property type="match status" value="1"/>
</dbReference>
<dbReference type="InterPro" id="IPR040079">
    <property type="entry name" value="Glutathione_S-Trfase"/>
</dbReference>
<dbReference type="InterPro" id="IPR050983">
    <property type="entry name" value="GST_Omega/HSP26"/>
</dbReference>
<dbReference type="Pfam" id="PF02798">
    <property type="entry name" value="GST_N"/>
    <property type="match status" value="1"/>
</dbReference>
<organism evidence="4 5">
    <name type="scientific">Isoalcanivorax beigongshangi</name>
    <dbReference type="NCBI Taxonomy" id="3238810"/>
    <lineage>
        <taxon>Bacteria</taxon>
        <taxon>Pseudomonadati</taxon>
        <taxon>Pseudomonadota</taxon>
        <taxon>Gammaproteobacteria</taxon>
        <taxon>Oceanospirillales</taxon>
        <taxon>Alcanivoracaceae</taxon>
        <taxon>Isoalcanivorax</taxon>
    </lineage>
</organism>
<evidence type="ECO:0000256" key="1">
    <source>
        <dbReference type="ARBA" id="ARBA00009929"/>
    </source>
</evidence>
<dbReference type="EMBL" id="JBGCUO010000001">
    <property type="protein sequence ID" value="MEY1662635.1"/>
    <property type="molecule type" value="Genomic_DNA"/>
</dbReference>
<gene>
    <name evidence="4" type="ORF">AB5I84_10795</name>
</gene>
<name>A0ABV4AJ10_9GAMM</name>
<feature type="domain" description="GST N-terminal" evidence="2">
    <location>
        <begin position="8"/>
        <end position="86"/>
    </location>
</feature>
<dbReference type="SFLD" id="SFLDS00019">
    <property type="entry name" value="Glutathione_Transferase_(cytos"/>
    <property type="match status" value="1"/>
</dbReference>
<evidence type="ECO:0000313" key="4">
    <source>
        <dbReference type="EMBL" id="MEY1662635.1"/>
    </source>
</evidence>
<dbReference type="SFLD" id="SFLDG00358">
    <property type="entry name" value="Main_(cytGST)"/>
    <property type="match status" value="1"/>
</dbReference>
<dbReference type="InterPro" id="IPR036282">
    <property type="entry name" value="Glutathione-S-Trfase_C_sf"/>
</dbReference>
<sequence length="212" mass="24470">MGVVAKRSSMIFFSNPRDHYSHRVRIVLAEKGVTVDIIDVDANNKPAELADLNPYNEVPTLVDRELTLYEPNVIMEYLDERFPHPPLLPVYPVARAQSRLLIHRIERDWAPHVDALLAGDEKESELNKRRKELRDSLTTIVPVFIEKPFFMNDEFTLVDCTLAPILWRLGAMGIELPAKQCKPLLEYAERMFSRDSFQASLSEPERELRSLL</sequence>
<dbReference type="Gene3D" id="1.20.1050.10">
    <property type="match status" value="1"/>
</dbReference>
<dbReference type="PANTHER" id="PTHR43968:SF6">
    <property type="entry name" value="GLUTATHIONE S-TRANSFERASE OMEGA"/>
    <property type="match status" value="1"/>
</dbReference>